<evidence type="ECO:0000313" key="2">
    <source>
        <dbReference type="Proteomes" id="UP000821845"/>
    </source>
</evidence>
<sequence length="167" mass="18078">MAAKAAVAVAPGAGARVRGVTFVENPPPTLAAPRGAPPPAPTKPASAQERRDFNEKLVTPPTDDHEAQRQRLMIVLLAVSSLIVTLLITALLLVVFREAYHRGLFPTRPKIVANDNATTETGPPEHRIFIDNEQNRTADDDIQSPTYDEFDIEPTDLDMGCTIESGT</sequence>
<accession>A0ACB7RU70</accession>
<dbReference type="Proteomes" id="UP000821845">
    <property type="component" value="Chromosome 7"/>
</dbReference>
<proteinExistence type="predicted"/>
<protein>
    <submittedName>
        <fullName evidence="1">Uncharacterized protein</fullName>
    </submittedName>
</protein>
<reference evidence="1" key="1">
    <citation type="submission" date="2020-05" db="EMBL/GenBank/DDBJ databases">
        <title>Large-scale comparative analyses of tick genomes elucidate their genetic diversity and vector capacities.</title>
        <authorList>
            <person name="Jia N."/>
            <person name="Wang J."/>
            <person name="Shi W."/>
            <person name="Du L."/>
            <person name="Sun Y."/>
            <person name="Zhan W."/>
            <person name="Jiang J."/>
            <person name="Wang Q."/>
            <person name="Zhang B."/>
            <person name="Ji P."/>
            <person name="Sakyi L.B."/>
            <person name="Cui X."/>
            <person name="Yuan T."/>
            <person name="Jiang B."/>
            <person name="Yang W."/>
            <person name="Lam T.T.-Y."/>
            <person name="Chang Q."/>
            <person name="Ding S."/>
            <person name="Wang X."/>
            <person name="Zhu J."/>
            <person name="Ruan X."/>
            <person name="Zhao L."/>
            <person name="Wei J."/>
            <person name="Que T."/>
            <person name="Du C."/>
            <person name="Cheng J."/>
            <person name="Dai P."/>
            <person name="Han X."/>
            <person name="Huang E."/>
            <person name="Gao Y."/>
            <person name="Liu J."/>
            <person name="Shao H."/>
            <person name="Ye R."/>
            <person name="Li L."/>
            <person name="Wei W."/>
            <person name="Wang X."/>
            <person name="Wang C."/>
            <person name="Yang T."/>
            <person name="Huo Q."/>
            <person name="Li W."/>
            <person name="Guo W."/>
            <person name="Chen H."/>
            <person name="Zhou L."/>
            <person name="Ni X."/>
            <person name="Tian J."/>
            <person name="Zhou Y."/>
            <person name="Sheng Y."/>
            <person name="Liu T."/>
            <person name="Pan Y."/>
            <person name="Xia L."/>
            <person name="Li J."/>
            <person name="Zhao F."/>
            <person name="Cao W."/>
        </authorList>
    </citation>
    <scope>NUCLEOTIDE SEQUENCE</scope>
    <source>
        <strain evidence="1">Hyas-2018</strain>
    </source>
</reference>
<organism evidence="1 2">
    <name type="scientific">Hyalomma asiaticum</name>
    <name type="common">Tick</name>
    <dbReference type="NCBI Taxonomy" id="266040"/>
    <lineage>
        <taxon>Eukaryota</taxon>
        <taxon>Metazoa</taxon>
        <taxon>Ecdysozoa</taxon>
        <taxon>Arthropoda</taxon>
        <taxon>Chelicerata</taxon>
        <taxon>Arachnida</taxon>
        <taxon>Acari</taxon>
        <taxon>Parasitiformes</taxon>
        <taxon>Ixodida</taxon>
        <taxon>Ixodoidea</taxon>
        <taxon>Ixodidae</taxon>
        <taxon>Hyalomminae</taxon>
        <taxon>Hyalomma</taxon>
    </lineage>
</organism>
<gene>
    <name evidence="1" type="ORF">HPB50_004521</name>
</gene>
<name>A0ACB7RU70_HYAAI</name>
<evidence type="ECO:0000313" key="1">
    <source>
        <dbReference type="EMBL" id="KAH6925394.1"/>
    </source>
</evidence>
<keyword evidence="2" id="KW-1185">Reference proteome</keyword>
<dbReference type="EMBL" id="CM023487">
    <property type="protein sequence ID" value="KAH6925394.1"/>
    <property type="molecule type" value="Genomic_DNA"/>
</dbReference>
<comment type="caution">
    <text evidence="1">The sequence shown here is derived from an EMBL/GenBank/DDBJ whole genome shotgun (WGS) entry which is preliminary data.</text>
</comment>